<gene>
    <name evidence="2" type="ORF">G3T38_06635</name>
</gene>
<reference evidence="2 3" key="1">
    <citation type="journal article" date="2014" name="Int. J. Syst. Evol. Microbiol.">
        <title>Nocardioides zeae sp. nov., isolated from the stem of Zea mays.</title>
        <authorList>
            <person name="Glaeser S.P."/>
            <person name="McInroy J.A."/>
            <person name="Busse H.J."/>
            <person name="Kampfer P."/>
        </authorList>
    </citation>
    <scope>NUCLEOTIDE SEQUENCE [LARGE SCALE GENOMIC DNA]</scope>
    <source>
        <strain evidence="2 3">JCM 30728</strain>
    </source>
</reference>
<keyword evidence="1" id="KW-0472">Membrane</keyword>
<sequence length="199" mass="21593">MDLGAMWPIAVYASVLPVAQMVNDRKWSGDEGRERLLALDPMAARNVLDAYQFGAPTRRSRRRRAVLRVAALAGLIGYVASVILRWGWAGLAVLSPLFLLGIAAGASRAKVRGHVLAVLDEREDIATREVSRRGRRRSAQILIASGVAFGGAFLAGWAAERWDHAVLWAAMGALLLLSFCLLLGAAWAGSWRYGDEEPA</sequence>
<keyword evidence="3" id="KW-1185">Reference proteome</keyword>
<protein>
    <submittedName>
        <fullName evidence="2">Uncharacterized protein</fullName>
    </submittedName>
</protein>
<feature type="transmembrane region" description="Helical" evidence="1">
    <location>
        <begin position="141"/>
        <end position="159"/>
    </location>
</feature>
<feature type="transmembrane region" description="Helical" evidence="1">
    <location>
        <begin position="65"/>
        <end position="83"/>
    </location>
</feature>
<evidence type="ECO:0000313" key="2">
    <source>
        <dbReference type="EMBL" id="NEN77949.1"/>
    </source>
</evidence>
<dbReference type="RefSeq" id="WP_163771296.1">
    <property type="nucleotide sequence ID" value="NZ_JAAGXA010000003.1"/>
</dbReference>
<evidence type="ECO:0000256" key="1">
    <source>
        <dbReference type="SAM" id="Phobius"/>
    </source>
</evidence>
<dbReference type="InterPro" id="IPR036259">
    <property type="entry name" value="MFS_trans_sf"/>
</dbReference>
<dbReference type="AlphaFoldDB" id="A0A6P0HGW1"/>
<accession>A0A6P0HGW1</accession>
<organism evidence="2 3">
    <name type="scientific">Nocardioides zeae</name>
    <dbReference type="NCBI Taxonomy" id="1457234"/>
    <lineage>
        <taxon>Bacteria</taxon>
        <taxon>Bacillati</taxon>
        <taxon>Actinomycetota</taxon>
        <taxon>Actinomycetes</taxon>
        <taxon>Propionibacteriales</taxon>
        <taxon>Nocardioidaceae</taxon>
        <taxon>Nocardioides</taxon>
    </lineage>
</organism>
<keyword evidence="1" id="KW-1133">Transmembrane helix</keyword>
<keyword evidence="1" id="KW-0812">Transmembrane</keyword>
<name>A0A6P0HGW1_9ACTN</name>
<feature type="transmembrane region" description="Helical" evidence="1">
    <location>
        <begin position="89"/>
        <end position="106"/>
    </location>
</feature>
<proteinExistence type="predicted"/>
<dbReference type="SUPFAM" id="SSF103473">
    <property type="entry name" value="MFS general substrate transporter"/>
    <property type="match status" value="1"/>
</dbReference>
<evidence type="ECO:0000313" key="3">
    <source>
        <dbReference type="Proteomes" id="UP000468687"/>
    </source>
</evidence>
<dbReference type="EMBL" id="JAAGXA010000003">
    <property type="protein sequence ID" value="NEN77949.1"/>
    <property type="molecule type" value="Genomic_DNA"/>
</dbReference>
<comment type="caution">
    <text evidence="2">The sequence shown here is derived from an EMBL/GenBank/DDBJ whole genome shotgun (WGS) entry which is preliminary data.</text>
</comment>
<feature type="transmembrane region" description="Helical" evidence="1">
    <location>
        <begin position="165"/>
        <end position="188"/>
    </location>
</feature>
<dbReference type="Gene3D" id="1.20.1250.20">
    <property type="entry name" value="MFS general substrate transporter like domains"/>
    <property type="match status" value="1"/>
</dbReference>
<dbReference type="Proteomes" id="UP000468687">
    <property type="component" value="Unassembled WGS sequence"/>
</dbReference>